<proteinExistence type="predicted"/>
<dbReference type="PROSITE" id="PS50158">
    <property type="entry name" value="ZF_CCHC"/>
    <property type="match status" value="1"/>
</dbReference>
<evidence type="ECO:0000259" key="3">
    <source>
        <dbReference type="PROSITE" id="PS50158"/>
    </source>
</evidence>
<dbReference type="Pfam" id="PF14244">
    <property type="entry name" value="Retrotran_gag_3"/>
    <property type="match status" value="1"/>
</dbReference>
<dbReference type="InterPro" id="IPR001878">
    <property type="entry name" value="Znf_CCHC"/>
</dbReference>
<protein>
    <submittedName>
        <fullName evidence="5">Uncharacterized protein LOC104723608</fullName>
    </submittedName>
</protein>
<feature type="compositionally biased region" description="Gly residues" evidence="2">
    <location>
        <begin position="303"/>
        <end position="328"/>
    </location>
</feature>
<reference evidence="5" key="2">
    <citation type="submission" date="2025-08" db="UniProtKB">
        <authorList>
            <consortium name="RefSeq"/>
        </authorList>
    </citation>
    <scope>IDENTIFICATION</scope>
    <source>
        <tissue evidence="5">Leaf</tissue>
    </source>
</reference>
<keyword evidence="1" id="KW-0479">Metal-binding</keyword>
<accession>A0ABM0UF92</accession>
<dbReference type="RefSeq" id="XP_010440298.1">
    <property type="nucleotide sequence ID" value="XM_010441996.2"/>
</dbReference>
<evidence type="ECO:0000256" key="2">
    <source>
        <dbReference type="SAM" id="MobiDB-lite"/>
    </source>
</evidence>
<dbReference type="PANTHER" id="PTHR37610:SF97">
    <property type="entry name" value="RETROTRANSPOSON GAG DOMAIN-CONTAINING PROTEIN"/>
    <property type="match status" value="1"/>
</dbReference>
<evidence type="ECO:0000313" key="5">
    <source>
        <dbReference type="RefSeq" id="XP_010440298.1"/>
    </source>
</evidence>
<organism evidence="4 5">
    <name type="scientific">Camelina sativa</name>
    <name type="common">False flax</name>
    <name type="synonym">Myagrum sativum</name>
    <dbReference type="NCBI Taxonomy" id="90675"/>
    <lineage>
        <taxon>Eukaryota</taxon>
        <taxon>Viridiplantae</taxon>
        <taxon>Streptophyta</taxon>
        <taxon>Embryophyta</taxon>
        <taxon>Tracheophyta</taxon>
        <taxon>Spermatophyta</taxon>
        <taxon>Magnoliopsida</taxon>
        <taxon>eudicotyledons</taxon>
        <taxon>Gunneridae</taxon>
        <taxon>Pentapetalae</taxon>
        <taxon>rosids</taxon>
        <taxon>malvids</taxon>
        <taxon>Brassicales</taxon>
        <taxon>Brassicaceae</taxon>
        <taxon>Camelineae</taxon>
        <taxon>Camelina</taxon>
    </lineage>
</organism>
<dbReference type="GeneID" id="104723608"/>
<keyword evidence="1" id="KW-0862">Zinc</keyword>
<gene>
    <name evidence="5" type="primary">LOC104723608</name>
</gene>
<feature type="domain" description="CCHC-type" evidence="3">
    <location>
        <begin position="272"/>
        <end position="285"/>
    </location>
</feature>
<keyword evidence="4" id="KW-1185">Reference proteome</keyword>
<name>A0ABM0UF92_CAMSA</name>
<dbReference type="PANTHER" id="PTHR37610">
    <property type="entry name" value="CCHC-TYPE DOMAIN-CONTAINING PROTEIN"/>
    <property type="match status" value="1"/>
</dbReference>
<keyword evidence="1" id="KW-0863">Zinc-finger</keyword>
<dbReference type="Proteomes" id="UP000694864">
    <property type="component" value="Chromosome 11"/>
</dbReference>
<sequence>MMEFLLPVPLLLKTDSKTVVSPYTLSSSDNPGAMITSVLLTEDNYIQWSEEMLNALQAKRKTGFISGAIPKPSNDSSDLDNWKTVNFMIIGWIRSSIEPKLKATVTFVSSAQDLWEDLQHRFSVGNKVRVHQIKAKLASCKQEGQSVMEYYGRLCNLWDELKNYCVSPVCPCGVTLSDIVTERDEEKLHQFVMGLDDSRFGGLCTTLIGMDPLPSLVVAYSKVIRQEQRMSSTRLQQQNYDAVGFLARGDTHEQPSLRSDQPVSILGKPRSCNHCGRTGHEQKDCWQLVGFPDWWMDRNAQGNSGGRGSSGRGRGGYGSMVNGGGRGRGQPVTTHATSSNSSVFPSFTSDQLKVLTQMIQEKSGSGSSEKLSGLFFEDSDWKR</sequence>
<feature type="region of interest" description="Disordered" evidence="2">
    <location>
        <begin position="299"/>
        <end position="343"/>
    </location>
</feature>
<dbReference type="InterPro" id="IPR029472">
    <property type="entry name" value="Copia-like_N"/>
</dbReference>
<evidence type="ECO:0000313" key="4">
    <source>
        <dbReference type="Proteomes" id="UP000694864"/>
    </source>
</evidence>
<reference evidence="4" key="1">
    <citation type="journal article" date="2014" name="Nat. Commun.">
        <title>The emerging biofuel crop Camelina sativa retains a highly undifferentiated hexaploid genome structure.</title>
        <authorList>
            <person name="Kagale S."/>
            <person name="Koh C."/>
            <person name="Nixon J."/>
            <person name="Bollina V."/>
            <person name="Clarke W.E."/>
            <person name="Tuteja R."/>
            <person name="Spillane C."/>
            <person name="Robinson S.J."/>
            <person name="Links M.G."/>
            <person name="Clarke C."/>
            <person name="Higgins E.E."/>
            <person name="Huebert T."/>
            <person name="Sharpe A.G."/>
            <person name="Parkin I.A."/>
        </authorList>
    </citation>
    <scope>NUCLEOTIDE SEQUENCE [LARGE SCALE GENOMIC DNA]</scope>
    <source>
        <strain evidence="4">cv. DH55</strain>
    </source>
</reference>
<evidence type="ECO:0000256" key="1">
    <source>
        <dbReference type="PROSITE-ProRule" id="PRU00047"/>
    </source>
</evidence>